<dbReference type="InterPro" id="IPR029767">
    <property type="entry name" value="WecB-like"/>
</dbReference>
<dbReference type="PANTHER" id="PTHR43174">
    <property type="entry name" value="UDP-N-ACETYLGLUCOSAMINE 2-EPIMERASE"/>
    <property type="match status" value="1"/>
</dbReference>
<accession>A0A660S9X9</accession>
<proteinExistence type="inferred from homology"/>
<comment type="caution">
    <text evidence="3">The sequence shown here is derived from an EMBL/GenBank/DDBJ whole genome shotgun (WGS) entry which is preliminary data.</text>
</comment>
<feature type="domain" description="UDP-N-acetylglucosamine 2-epimerase" evidence="2">
    <location>
        <begin position="1"/>
        <end position="66"/>
    </location>
</feature>
<comment type="similarity">
    <text evidence="1">Belongs to the UDP-N-acetylglucosamine 2-epimerase family.</text>
</comment>
<evidence type="ECO:0000256" key="1">
    <source>
        <dbReference type="RuleBase" id="RU003513"/>
    </source>
</evidence>
<evidence type="ECO:0000259" key="2">
    <source>
        <dbReference type="Pfam" id="PF02350"/>
    </source>
</evidence>
<dbReference type="InterPro" id="IPR003331">
    <property type="entry name" value="UDP_GlcNAc_Epimerase_2_dom"/>
</dbReference>
<organism evidence="3 4">
    <name type="scientific">candidate division TA06 bacterium</name>
    <dbReference type="NCBI Taxonomy" id="2250710"/>
    <lineage>
        <taxon>Bacteria</taxon>
        <taxon>Bacteria division TA06</taxon>
    </lineage>
</organism>
<dbReference type="Proteomes" id="UP000282321">
    <property type="component" value="Unassembled WGS sequence"/>
</dbReference>
<dbReference type="Gene3D" id="3.40.50.2000">
    <property type="entry name" value="Glycogen Phosphorylase B"/>
    <property type="match status" value="1"/>
</dbReference>
<gene>
    <name evidence="3" type="ORF">DRP44_02290</name>
</gene>
<keyword evidence="1" id="KW-0413">Isomerase</keyword>
<evidence type="ECO:0000313" key="4">
    <source>
        <dbReference type="Proteomes" id="UP000282321"/>
    </source>
</evidence>
<dbReference type="AlphaFoldDB" id="A0A660S9X9"/>
<dbReference type="SUPFAM" id="SSF53756">
    <property type="entry name" value="UDP-Glycosyltransferase/glycogen phosphorylase"/>
    <property type="match status" value="1"/>
</dbReference>
<dbReference type="PANTHER" id="PTHR43174:SF1">
    <property type="entry name" value="UDP-N-ACETYLGLUCOSAMINE 2-EPIMERASE"/>
    <property type="match status" value="1"/>
</dbReference>
<dbReference type="GO" id="GO:0016853">
    <property type="term" value="F:isomerase activity"/>
    <property type="evidence" value="ECO:0007669"/>
    <property type="project" value="UniProtKB-KW"/>
</dbReference>
<name>A0A660S9X9_UNCT6</name>
<dbReference type="Pfam" id="PF02350">
    <property type="entry name" value="Epimerase_2"/>
    <property type="match status" value="1"/>
</dbReference>
<sequence>AYIIGIPCITLREETEWVETVDDGWNILVGNDETKILEGIKEFHPRGRRKNIFGDGNSAINMKKIILAYLNGETNYKLDINH</sequence>
<evidence type="ECO:0000313" key="3">
    <source>
        <dbReference type="EMBL" id="RKX67549.1"/>
    </source>
</evidence>
<protein>
    <recommendedName>
        <fullName evidence="2">UDP-N-acetylglucosamine 2-epimerase domain-containing protein</fullName>
    </recommendedName>
</protein>
<feature type="non-terminal residue" evidence="3">
    <location>
        <position position="1"/>
    </location>
</feature>
<dbReference type="EMBL" id="QNBC01000018">
    <property type="protein sequence ID" value="RKX67549.1"/>
    <property type="molecule type" value="Genomic_DNA"/>
</dbReference>
<reference evidence="3 4" key="1">
    <citation type="submission" date="2018-06" db="EMBL/GenBank/DDBJ databases">
        <title>Extensive metabolic versatility and redundancy in microbially diverse, dynamic hydrothermal sediments.</title>
        <authorList>
            <person name="Dombrowski N."/>
            <person name="Teske A."/>
            <person name="Baker B.J."/>
        </authorList>
    </citation>
    <scope>NUCLEOTIDE SEQUENCE [LARGE SCALE GENOMIC DNA]</scope>
    <source>
        <strain evidence="3">B35_G9</strain>
    </source>
</reference>